<dbReference type="InterPro" id="IPR011006">
    <property type="entry name" value="CheY-like_superfamily"/>
</dbReference>
<dbReference type="PROSITE" id="PS50906">
    <property type="entry name" value="NIT"/>
    <property type="match status" value="1"/>
</dbReference>
<evidence type="ECO:0000259" key="3">
    <source>
        <dbReference type="PROSITE" id="PS50921"/>
    </source>
</evidence>
<dbReference type="Pfam" id="PF08376">
    <property type="entry name" value="NIT"/>
    <property type="match status" value="1"/>
</dbReference>
<comment type="caution">
    <text evidence="4">The sequence shown here is derived from an EMBL/GenBank/DDBJ whole genome shotgun (WGS) entry which is preliminary data.</text>
</comment>
<dbReference type="EMBL" id="JASZYV010000003">
    <property type="protein sequence ID" value="MDM0046440.1"/>
    <property type="molecule type" value="Genomic_DNA"/>
</dbReference>
<keyword evidence="5" id="KW-1185">Reference proteome</keyword>
<dbReference type="InterPro" id="IPR013587">
    <property type="entry name" value="Nitrate/nitrite_sensing"/>
</dbReference>
<gene>
    <name evidence="4" type="ORF">QTH91_18255</name>
</gene>
<dbReference type="Pfam" id="PF03861">
    <property type="entry name" value="ANTAR"/>
    <property type="match status" value="1"/>
</dbReference>
<dbReference type="Proteomes" id="UP001174908">
    <property type="component" value="Unassembled WGS sequence"/>
</dbReference>
<reference evidence="4" key="1">
    <citation type="submission" date="2023-06" db="EMBL/GenBank/DDBJ databases">
        <authorList>
            <person name="Jiang Y."/>
            <person name="Liu Q."/>
        </authorList>
    </citation>
    <scope>NUCLEOTIDE SEQUENCE</scope>
    <source>
        <strain evidence="4">CGMCC 1.12089</strain>
    </source>
</reference>
<dbReference type="InterPro" id="IPR036388">
    <property type="entry name" value="WH-like_DNA-bd_sf"/>
</dbReference>
<feature type="coiled-coil region" evidence="1">
    <location>
        <begin position="339"/>
        <end position="366"/>
    </location>
</feature>
<keyword evidence="1" id="KW-0175">Coiled coil</keyword>
<dbReference type="RefSeq" id="WP_286661510.1">
    <property type="nucleotide sequence ID" value="NZ_JASZYV010000003.1"/>
</dbReference>
<evidence type="ECO:0000256" key="1">
    <source>
        <dbReference type="SAM" id="Coils"/>
    </source>
</evidence>
<dbReference type="SMART" id="SM01012">
    <property type="entry name" value="ANTAR"/>
    <property type="match status" value="1"/>
</dbReference>
<name>A0ABT7NER2_9BURK</name>
<organism evidence="4 5">
    <name type="scientific">Variovorax dokdonensis</name>
    <dbReference type="NCBI Taxonomy" id="344883"/>
    <lineage>
        <taxon>Bacteria</taxon>
        <taxon>Pseudomonadati</taxon>
        <taxon>Pseudomonadota</taxon>
        <taxon>Betaproteobacteria</taxon>
        <taxon>Burkholderiales</taxon>
        <taxon>Comamonadaceae</taxon>
        <taxon>Variovorax</taxon>
    </lineage>
</organism>
<evidence type="ECO:0000313" key="5">
    <source>
        <dbReference type="Proteomes" id="UP001174908"/>
    </source>
</evidence>
<dbReference type="PROSITE" id="PS50921">
    <property type="entry name" value="ANTAR"/>
    <property type="match status" value="1"/>
</dbReference>
<evidence type="ECO:0000259" key="2">
    <source>
        <dbReference type="PROSITE" id="PS50906"/>
    </source>
</evidence>
<feature type="domain" description="ANTAR" evidence="3">
    <location>
        <begin position="349"/>
        <end position="410"/>
    </location>
</feature>
<protein>
    <submittedName>
        <fullName evidence="4">Nitrate- and nitrite sensing domain-containing protein</fullName>
    </submittedName>
</protein>
<dbReference type="InterPro" id="IPR005561">
    <property type="entry name" value="ANTAR"/>
</dbReference>
<accession>A0ABT7NER2</accession>
<evidence type="ECO:0000313" key="4">
    <source>
        <dbReference type="EMBL" id="MDM0046440.1"/>
    </source>
</evidence>
<proteinExistence type="predicted"/>
<sequence length="422" mass="46308">MKSGLSFLVAARQCEIEVLEQLGRSVELVGAIGSLVHALQRERGLSNGWLGSGGQRFAQELDGQTAQSDEQEGHLRNALAHLIESPHGAPGARLCNRVAWALAGLDALPALRRSIRAQGLSAERATSAYVKLIGALLGVVFEAADEASDPALSRPLVALFNLMQGKEFAGQERACGALAFASGVNDLARQQHWLHLIDSQEQCFRIVAEFASPALLQLWKASLDEAPTAELERLRRIACAALPGATLDGEQSAVWFEVCSQRINAMRRTEVELMRELLTLSQDRLVQARHELQTQHALLARLPGAPAHTPEDFFDRAPLMPTAIGGARSYGVQLQRSILDLVQEQAQRIQAVNDELQTARASLNERKLVERAKGLLMAHRRLSEEDAHKMLRQTAMNQNRRLVDVAESVLAMSEFLPTNEAR</sequence>
<dbReference type="Gene3D" id="1.10.10.10">
    <property type="entry name" value="Winged helix-like DNA-binding domain superfamily/Winged helix DNA-binding domain"/>
    <property type="match status" value="1"/>
</dbReference>
<feature type="domain" description="NIT" evidence="2">
    <location>
        <begin position="30"/>
        <end position="284"/>
    </location>
</feature>
<dbReference type="SUPFAM" id="SSF52172">
    <property type="entry name" value="CheY-like"/>
    <property type="match status" value="1"/>
</dbReference>
<dbReference type="InterPro" id="IPR010910">
    <property type="entry name" value="Nitrate/nitrite_sensing_bac"/>
</dbReference>